<evidence type="ECO:0000256" key="2">
    <source>
        <dbReference type="ARBA" id="ARBA00023125"/>
    </source>
</evidence>
<evidence type="ECO:0000313" key="7">
    <source>
        <dbReference type="Proteomes" id="UP000316621"/>
    </source>
</evidence>
<feature type="compositionally biased region" description="Basic and acidic residues" evidence="4">
    <location>
        <begin position="1107"/>
        <end position="1117"/>
    </location>
</feature>
<keyword evidence="2 3" id="KW-0238">DNA-binding</keyword>
<dbReference type="Gene3D" id="1.10.10.60">
    <property type="entry name" value="Homeodomain-like"/>
    <property type="match status" value="1"/>
</dbReference>
<dbReference type="SUPFAM" id="SSF47676">
    <property type="entry name" value="Conserved domain common to transcription factors TFIIS, elongin A, CRSP70"/>
    <property type="match status" value="1"/>
</dbReference>
<dbReference type="STRING" id="3469.A0A4Y7L5Q0"/>
<feature type="region of interest" description="Disordered" evidence="4">
    <location>
        <begin position="392"/>
        <end position="413"/>
    </location>
</feature>
<organism evidence="6 7">
    <name type="scientific">Papaver somniferum</name>
    <name type="common">Opium poppy</name>
    <dbReference type="NCBI Taxonomy" id="3469"/>
    <lineage>
        <taxon>Eukaryota</taxon>
        <taxon>Viridiplantae</taxon>
        <taxon>Streptophyta</taxon>
        <taxon>Embryophyta</taxon>
        <taxon>Tracheophyta</taxon>
        <taxon>Spermatophyta</taxon>
        <taxon>Magnoliopsida</taxon>
        <taxon>Ranunculales</taxon>
        <taxon>Papaveraceae</taxon>
        <taxon>Papaveroideae</taxon>
        <taxon>Papaver</taxon>
    </lineage>
</organism>
<sequence length="1127" mass="125869">MELSTEVSTTTTLMEVDIGNSTESLQRFLELQKDLFHSQIDQLQNIVITQCKLTGANPLSQEMAAGALSINIGKKPRDLLNPKAVKYMQSVFSIKDTISKKESREISALCGVTLTQVREYFASQRSRVRKFVRLAREKAIKTDVPKTLQDGCSTGSDPSAPLIDQAPLNSISDQATLNCTDDQAPLDTVNDQAPSDPIADQSLLNPVIDPAPLNIIINQAPLNTIIDQAQLDSVIDRAPLNTMDPMVIQEGPSSSLQEENFPGIDASDKNFVENIFDMMRKEETFSGQVKLMEWIMRIQNASVLYRFLTKGGLMILAAWLSDAAIEEQTTVLLVILKVLCHLPLQKALPLQMSAVLQTVNRLRFYRTSDISNRAKVLLTRWSKLFVRSHTLNKPSHTDSRSNMQRGISKKQRTSEMINNEMQSNVDIPEDIIAFSLEGSENCRKQEPPQTLKLLAAPGDDTNKRNMRGASFQSRERRKVLLVEQPGRNTTDRSLHVARPVNPNQGRPMSADDIQKAKMRAMFMRSKYGKSGSSPKENQQPKTEGPSRASVSQPGHLLTPSISSPVRPKIEEIRKSLVPSSENSPVKPQIEEMKESVILPSENSPVRPQIEEMRETVVFSSVTSPVRPHIEEMGKPIVLSSKTSPVRLQPEEMRESVLLPSGTSPVRPEIEDIRKPLVFSSETTTTLLETSIRSKPSLSPQNRPSLDKLKRDRISWQMPPEIKINSLWRVGVGENSKEIEIQSNRIRRERETIYQRIQDIPSDPKKPWDQEMDYDDTLTPEIPTEQPLDVDTAENNSSYHQETVTGPSTSYSVPVNTGSVAAEPEPDLELLAVLLKNPDLVFALTSGQGGNISSEETVKLLDMIKKNGLGQTTGVSNGFVGGNHPTNMDMTSLPSPTPPSEIRMNRWRSEVAKDPITLAAAHTISVSDQRHPTGLRQPENSILDYHMQQAQSNQHHQPVLNPEYFATGLIQQSSPPSSFPNQQAQLRTNPYINQVQQQSTISSLQQSILATALPLLQPEAAYNYGQVHNHSTKPATVPSLQEPAAQMSWQWNEVSRPSWERNEYVREQDIRYSSPDSNMDYGNGWDSTGISGGGAGRGRNSRSSNLSRRRDFDRRDLPRNGGSRTWRR</sequence>
<evidence type="ECO:0000256" key="3">
    <source>
        <dbReference type="PROSITE-ProRule" id="PRU00108"/>
    </source>
</evidence>
<evidence type="ECO:0000256" key="1">
    <source>
        <dbReference type="ARBA" id="ARBA00004123"/>
    </source>
</evidence>
<dbReference type="AlphaFoldDB" id="A0A4Y7L5Q0"/>
<dbReference type="PANTHER" id="PTHR33400">
    <property type="entry name" value="ZINC FINGER CCCH DOMAIN-CONTAINING PROTEIN 6-RELATED"/>
    <property type="match status" value="1"/>
</dbReference>
<dbReference type="GO" id="GO:0005634">
    <property type="term" value="C:nucleus"/>
    <property type="evidence" value="ECO:0007669"/>
    <property type="project" value="UniProtKB-SubCell"/>
</dbReference>
<gene>
    <name evidence="6" type="ORF">C5167_043439</name>
</gene>
<accession>A0A4Y7L5Q0</accession>
<feature type="region of interest" description="Disordered" evidence="4">
    <location>
        <begin position="1072"/>
        <end position="1127"/>
    </location>
</feature>
<evidence type="ECO:0000256" key="4">
    <source>
        <dbReference type="SAM" id="MobiDB-lite"/>
    </source>
</evidence>
<dbReference type="OrthoDB" id="1920276at2759"/>
<proteinExistence type="predicted"/>
<dbReference type="Proteomes" id="UP000316621">
    <property type="component" value="Chromosome 10"/>
</dbReference>
<feature type="compositionally biased region" description="Polar residues" evidence="4">
    <location>
        <begin position="530"/>
        <end position="541"/>
    </location>
</feature>
<keyword evidence="7" id="KW-1185">Reference proteome</keyword>
<reference evidence="6 7" key="1">
    <citation type="journal article" date="2018" name="Science">
        <title>The opium poppy genome and morphinan production.</title>
        <authorList>
            <person name="Guo L."/>
            <person name="Winzer T."/>
            <person name="Yang X."/>
            <person name="Li Y."/>
            <person name="Ning Z."/>
            <person name="He Z."/>
            <person name="Teodor R."/>
            <person name="Lu Y."/>
            <person name="Bowser T.A."/>
            <person name="Graham I.A."/>
            <person name="Ye K."/>
        </authorList>
    </citation>
    <scope>NUCLEOTIDE SEQUENCE [LARGE SCALE GENOMIC DNA]</scope>
    <source>
        <strain evidence="7">cv. HN1</strain>
        <tissue evidence="6">Leaves</tissue>
    </source>
</reference>
<dbReference type="InterPro" id="IPR035441">
    <property type="entry name" value="TFIIS/LEDGF_dom_sf"/>
</dbReference>
<comment type="subcellular location">
    <subcellularLocation>
        <location evidence="1 3">Nucleus</location>
    </subcellularLocation>
</comment>
<dbReference type="OMA" id="PKEPWDV"/>
<feature type="region of interest" description="Disordered" evidence="4">
    <location>
        <begin position="688"/>
        <end position="711"/>
    </location>
</feature>
<dbReference type="SMART" id="SM00389">
    <property type="entry name" value="HOX"/>
    <property type="match status" value="1"/>
</dbReference>
<dbReference type="EMBL" id="CM010724">
    <property type="protein sequence ID" value="RZC80863.1"/>
    <property type="molecule type" value="Genomic_DNA"/>
</dbReference>
<evidence type="ECO:0000259" key="5">
    <source>
        <dbReference type="PROSITE" id="PS50071"/>
    </source>
</evidence>
<protein>
    <recommendedName>
        <fullName evidence="5">Homeobox domain-containing protein</fullName>
    </recommendedName>
</protein>
<dbReference type="GO" id="GO:0010228">
    <property type="term" value="P:vegetative to reproductive phase transition of meristem"/>
    <property type="evidence" value="ECO:0007669"/>
    <property type="project" value="TreeGrafter"/>
</dbReference>
<feature type="domain" description="Homeobox" evidence="5">
    <location>
        <begin position="71"/>
        <end position="131"/>
    </location>
</feature>
<dbReference type="SUPFAM" id="SSF46689">
    <property type="entry name" value="Homeodomain-like"/>
    <property type="match status" value="1"/>
</dbReference>
<dbReference type="Gene3D" id="1.20.930.10">
    <property type="entry name" value="Conserved domain common to transcription factors TFIIS, elongin A, CRSP70"/>
    <property type="match status" value="1"/>
</dbReference>
<feature type="region of interest" description="Disordered" evidence="4">
    <location>
        <begin position="454"/>
        <end position="509"/>
    </location>
</feature>
<keyword evidence="3" id="KW-0371">Homeobox</keyword>
<name>A0A4Y7L5Q0_PAPSO</name>
<dbReference type="InterPro" id="IPR009057">
    <property type="entry name" value="Homeodomain-like_sf"/>
</dbReference>
<dbReference type="GO" id="GO:0003677">
    <property type="term" value="F:DNA binding"/>
    <property type="evidence" value="ECO:0007669"/>
    <property type="project" value="UniProtKB-UniRule"/>
</dbReference>
<feature type="compositionally biased region" description="Polar residues" evidence="4">
    <location>
        <begin position="692"/>
        <end position="703"/>
    </location>
</feature>
<feature type="DNA-binding region" description="Homeobox" evidence="3">
    <location>
        <begin position="73"/>
        <end position="132"/>
    </location>
</feature>
<dbReference type="PROSITE" id="PS50071">
    <property type="entry name" value="HOMEOBOX_2"/>
    <property type="match status" value="1"/>
</dbReference>
<feature type="region of interest" description="Disordered" evidence="4">
    <location>
        <begin position="526"/>
        <end position="567"/>
    </location>
</feature>
<evidence type="ECO:0000313" key="6">
    <source>
        <dbReference type="EMBL" id="RZC80863.1"/>
    </source>
</evidence>
<dbReference type="InterPro" id="IPR001356">
    <property type="entry name" value="HD"/>
</dbReference>
<keyword evidence="3" id="KW-0539">Nucleus</keyword>
<feature type="compositionally biased region" description="Polar residues" evidence="4">
    <location>
        <begin position="392"/>
        <end position="405"/>
    </location>
</feature>
<dbReference type="Gramene" id="RZC80863">
    <property type="protein sequence ID" value="RZC80863"/>
    <property type="gene ID" value="C5167_043439"/>
</dbReference>
<dbReference type="PANTHER" id="PTHR33400:SF6">
    <property type="entry name" value="HOMEOBOX PROTEIN LUMINIDEPENDENS"/>
    <property type="match status" value="1"/>
</dbReference>